<reference evidence="2" key="2">
    <citation type="journal article" date="2020" name="BMC">
        <title>Leishmania infection induces a limited differential gene expression in the sand fly midgut.</title>
        <authorList>
            <person name="Coutinho-Abreu I.V."/>
            <person name="Serafim T.D."/>
            <person name="Meneses C."/>
            <person name="Kamhawi S."/>
            <person name="Oliveira F."/>
            <person name="Valenzuela J.G."/>
        </authorList>
    </citation>
    <scope>NUCLEOTIDE SEQUENCE</scope>
    <source>
        <strain evidence="2">Jacobina</strain>
        <tissue evidence="2">Midgut</tissue>
    </source>
</reference>
<feature type="signal peptide" evidence="1">
    <location>
        <begin position="1"/>
        <end position="19"/>
    </location>
</feature>
<evidence type="ECO:0000313" key="2">
    <source>
        <dbReference type="EMBL" id="MBC1170802.1"/>
    </source>
</evidence>
<organism evidence="3 4">
    <name type="scientific">Lutzomyia longipalpis</name>
    <name type="common">Sand fly</name>
    <dbReference type="NCBI Taxonomy" id="7200"/>
    <lineage>
        <taxon>Eukaryota</taxon>
        <taxon>Metazoa</taxon>
        <taxon>Ecdysozoa</taxon>
        <taxon>Arthropoda</taxon>
        <taxon>Hexapoda</taxon>
        <taxon>Insecta</taxon>
        <taxon>Pterygota</taxon>
        <taxon>Neoptera</taxon>
        <taxon>Endopterygota</taxon>
        <taxon>Diptera</taxon>
        <taxon>Nematocera</taxon>
        <taxon>Psychodoidea</taxon>
        <taxon>Psychodidae</taxon>
        <taxon>Lutzomyia</taxon>
        <taxon>Lutzomyia</taxon>
    </lineage>
</organism>
<accession>A0A1B0EZP8</accession>
<feature type="chain" id="PRO_5044555587" evidence="1">
    <location>
        <begin position="20"/>
        <end position="353"/>
    </location>
</feature>
<reference evidence="4" key="1">
    <citation type="submission" date="2012-05" db="EMBL/GenBank/DDBJ databases">
        <title>Whole Genome Assembly of Lutzomyia longipalpis.</title>
        <authorList>
            <person name="Richards S."/>
            <person name="Qu C."/>
            <person name="Dillon R."/>
            <person name="Worley K."/>
            <person name="Scherer S."/>
            <person name="Batterton M."/>
            <person name="Taylor A."/>
            <person name="Hawes A."/>
            <person name="Hernandez B."/>
            <person name="Kovar C."/>
            <person name="Mandapat C."/>
            <person name="Pham C."/>
            <person name="Qu C."/>
            <person name="Jing C."/>
            <person name="Bess C."/>
            <person name="Bandaranaike D."/>
            <person name="Ngo D."/>
            <person name="Ongeri F."/>
            <person name="Arias F."/>
            <person name="Lara F."/>
            <person name="Weissenberger G."/>
            <person name="Kamau G."/>
            <person name="Han H."/>
            <person name="Shen H."/>
            <person name="Dinh H."/>
            <person name="Khalil I."/>
            <person name="Jones J."/>
            <person name="Shafer J."/>
            <person name="Jayaseelan J."/>
            <person name="Quiroz J."/>
            <person name="Blankenburg K."/>
            <person name="Nguyen L."/>
            <person name="Jackson L."/>
            <person name="Francisco L."/>
            <person name="Tang L.-Y."/>
            <person name="Pu L.-L."/>
            <person name="Perales L."/>
            <person name="Lorensuhewa L."/>
            <person name="Munidasa M."/>
            <person name="Coyle M."/>
            <person name="Taylor M."/>
            <person name="Puazo M."/>
            <person name="Firestine M."/>
            <person name="Scheel M."/>
            <person name="Javaid M."/>
            <person name="Wang M."/>
            <person name="Li M."/>
            <person name="Tabassum N."/>
            <person name="Saada N."/>
            <person name="Osuji N."/>
            <person name="Aqrawi P."/>
            <person name="Fu Q."/>
            <person name="Thornton R."/>
            <person name="Raj R."/>
            <person name="Goodspeed R."/>
            <person name="Mata R."/>
            <person name="Najjar R."/>
            <person name="Gubbala S."/>
            <person name="Lee S."/>
            <person name="Denson S."/>
            <person name="Patil S."/>
            <person name="Macmil S."/>
            <person name="Qi S."/>
            <person name="Matskevitch T."/>
            <person name="Palculict T."/>
            <person name="Mathew T."/>
            <person name="Vee V."/>
            <person name="Velamala V."/>
            <person name="Korchina V."/>
            <person name="Cai W."/>
            <person name="Liu W."/>
            <person name="Dai W."/>
            <person name="Zou X."/>
            <person name="Zhu Y."/>
            <person name="Zhang Y."/>
            <person name="Wu Y.-Q."/>
            <person name="Xin Y."/>
            <person name="Nazarath L."/>
            <person name="Kovar C."/>
            <person name="Han Y."/>
            <person name="Muzny D."/>
            <person name="Gibbs R."/>
        </authorList>
    </citation>
    <scope>NUCLEOTIDE SEQUENCE [LARGE SCALE GENOMIC DNA]</scope>
    <source>
        <strain evidence="4">Jacobina</strain>
    </source>
</reference>
<keyword evidence="4" id="KW-1185">Reference proteome</keyword>
<dbReference type="EnsemblMetazoa" id="LLOJ008410-RA">
    <property type="protein sequence ID" value="LLOJ008410-PA"/>
    <property type="gene ID" value="LLOJ008410"/>
</dbReference>
<dbReference type="VEuPathDB" id="VectorBase:LLOJ008410"/>
<dbReference type="EMBL" id="GITU01002099">
    <property type="protein sequence ID" value="MBC1170802.1"/>
    <property type="molecule type" value="Transcribed_RNA"/>
</dbReference>
<dbReference type="AlphaFoldDB" id="A0A1B0EZP8"/>
<evidence type="ECO:0000313" key="3">
    <source>
        <dbReference type="EnsemblMetazoa" id="LLOJ008410-PA"/>
    </source>
</evidence>
<proteinExistence type="predicted"/>
<dbReference type="EMBL" id="AJWK01028467">
    <property type="status" value="NOT_ANNOTATED_CDS"/>
    <property type="molecule type" value="Genomic_DNA"/>
</dbReference>
<evidence type="ECO:0000313" key="4">
    <source>
        <dbReference type="Proteomes" id="UP000092461"/>
    </source>
</evidence>
<dbReference type="Proteomes" id="UP000092461">
    <property type="component" value="Unassembled WGS sequence"/>
</dbReference>
<reference evidence="3" key="3">
    <citation type="submission" date="2020-05" db="UniProtKB">
        <authorList>
            <consortium name="EnsemblMetazoa"/>
        </authorList>
    </citation>
    <scope>IDENTIFICATION</scope>
    <source>
        <strain evidence="3">Jacobina</strain>
    </source>
</reference>
<evidence type="ECO:0000256" key="1">
    <source>
        <dbReference type="SAM" id="SignalP"/>
    </source>
</evidence>
<dbReference type="EMBL" id="AJWK01028468">
    <property type="status" value="NOT_ANNOTATED_CDS"/>
    <property type="molecule type" value="Genomic_DNA"/>
</dbReference>
<protein>
    <submittedName>
        <fullName evidence="2">Putative conserved secreted protein</fullName>
    </submittedName>
</protein>
<sequence>MINPRVVFLFSLTLSIARGAAGPPPKCYLRLEEALDEMLFKSQARSQPRTFIDLSTYTITQPLNYQYPVQFDSRERLQPDGRVSNALNSLQPTSVDVSNVKFRIPKNVKWRLAYHNVEWDVLLFVVTIHYSFCKFKWDLQVRVERCQLNMQNRTLDTRLAFPDLTIYGRVTLRPVGGHCDMILRLRRVGIDFQTSVLPNPGFEKSESRSVNVRTDSYFAEPGFMSIFAHGCEGPNDVKFRRVNSKMPLFRPDGNRRRGHELSIEHRVDNDLDGKTFSFYDDHRRRRYKQQQAMWQHIQQTETSEEIANAFLREVEHLFSKGVQGILTSYIQRMLQPAIKNTLMEGMGYTLSYG</sequence>
<name>A0A1B0EZP8_LUTLO</name>
<keyword evidence="1" id="KW-0732">Signal</keyword>